<dbReference type="Proteomes" id="UP001150904">
    <property type="component" value="Unassembled WGS sequence"/>
</dbReference>
<gene>
    <name evidence="2" type="ORF">N7498_004392</name>
</gene>
<keyword evidence="1" id="KW-0812">Transmembrane</keyword>
<dbReference type="CDD" id="cd12087">
    <property type="entry name" value="TM_EGFR-like"/>
    <property type="match status" value="1"/>
</dbReference>
<proteinExistence type="predicted"/>
<dbReference type="OrthoDB" id="4364972at2759"/>
<keyword evidence="3" id="KW-1185">Reference proteome</keyword>
<organism evidence="2 3">
    <name type="scientific">Penicillium cinerascens</name>
    <dbReference type="NCBI Taxonomy" id="70096"/>
    <lineage>
        <taxon>Eukaryota</taxon>
        <taxon>Fungi</taxon>
        <taxon>Dikarya</taxon>
        <taxon>Ascomycota</taxon>
        <taxon>Pezizomycotina</taxon>
        <taxon>Eurotiomycetes</taxon>
        <taxon>Eurotiomycetidae</taxon>
        <taxon>Eurotiales</taxon>
        <taxon>Aspergillaceae</taxon>
        <taxon>Penicillium</taxon>
    </lineage>
</organism>
<dbReference type="AlphaFoldDB" id="A0A9W9N414"/>
<keyword evidence="1" id="KW-0472">Membrane</keyword>
<feature type="transmembrane region" description="Helical" evidence="1">
    <location>
        <begin position="220"/>
        <end position="244"/>
    </location>
</feature>
<dbReference type="EMBL" id="JAPQKR010000008">
    <property type="protein sequence ID" value="KAJ5212746.1"/>
    <property type="molecule type" value="Genomic_DNA"/>
</dbReference>
<evidence type="ECO:0000313" key="2">
    <source>
        <dbReference type="EMBL" id="KAJ5212746.1"/>
    </source>
</evidence>
<name>A0A9W9N414_9EURO</name>
<dbReference type="RefSeq" id="XP_058310916.1">
    <property type="nucleotide sequence ID" value="XM_058451454.1"/>
</dbReference>
<dbReference type="GeneID" id="83178755"/>
<reference evidence="2" key="2">
    <citation type="journal article" date="2023" name="IMA Fungus">
        <title>Comparative genomic study of the Penicillium genus elucidates a diverse pangenome and 15 lateral gene transfer events.</title>
        <authorList>
            <person name="Petersen C."/>
            <person name="Sorensen T."/>
            <person name="Nielsen M.R."/>
            <person name="Sondergaard T.E."/>
            <person name="Sorensen J.L."/>
            <person name="Fitzpatrick D.A."/>
            <person name="Frisvad J.C."/>
            <person name="Nielsen K.L."/>
        </authorList>
    </citation>
    <scope>NUCLEOTIDE SEQUENCE</scope>
    <source>
        <strain evidence="2">IBT 15544</strain>
    </source>
</reference>
<comment type="caution">
    <text evidence="2">The sequence shown here is derived from an EMBL/GenBank/DDBJ whole genome shotgun (WGS) entry which is preliminary data.</text>
</comment>
<evidence type="ECO:0008006" key="4">
    <source>
        <dbReference type="Google" id="ProtNLM"/>
    </source>
</evidence>
<keyword evidence="1" id="KW-1133">Transmembrane helix</keyword>
<accession>A0A9W9N414</accession>
<sequence length="314" mass="33439">MSTTTRVIPLTTTFIPPSSCLLINPVQTSANEINASYGDDISASFDDVSATSMVYTIGPTTSASQCFPSGWKSSSYFSPGLCPSGYTVGFSTRVNINTITETRASCCPSYVTGIHPLLWSYWELEACTNSITLDRELNANAGQTGAPCHGWAVDANGSYLGVLYADAVSIRWQSTDFTQATATTIYTTSTDLPEIPTGQHSGLPEIPTYHHSGLTTGAKAGIGVGVTLGVILAVGGALGFFYFLRKRRGGLSQAPDEPGNMTGPGNKTEMNAVADQQPAELPTPTYFTAELPSNHFSFQEPMPAELDGRHEHEK</sequence>
<evidence type="ECO:0000313" key="3">
    <source>
        <dbReference type="Proteomes" id="UP001150904"/>
    </source>
</evidence>
<evidence type="ECO:0000256" key="1">
    <source>
        <dbReference type="SAM" id="Phobius"/>
    </source>
</evidence>
<protein>
    <recommendedName>
        <fullName evidence="4">Mid2 domain-containing protein</fullName>
    </recommendedName>
</protein>
<reference evidence="2" key="1">
    <citation type="submission" date="2022-12" db="EMBL/GenBank/DDBJ databases">
        <authorList>
            <person name="Petersen C."/>
        </authorList>
    </citation>
    <scope>NUCLEOTIDE SEQUENCE</scope>
    <source>
        <strain evidence="2">IBT 15544</strain>
    </source>
</reference>